<keyword evidence="2 6" id="KW-0889">Transcription antitermination</keyword>
<dbReference type="RefSeq" id="WP_320508269.1">
    <property type="nucleotide sequence ID" value="NZ_JAXCLW010000002.1"/>
</dbReference>
<feature type="domain" description="NusB/RsmB/TIM44" evidence="7">
    <location>
        <begin position="23"/>
        <end position="157"/>
    </location>
</feature>
<sequence>MSSSDKKEAFMQRGKQLALTRSAARLAAVQALYQWEVAGGRPEAIVREFADHRNHNMSDGEELPPADAKLFTNIVIGAATHVRELDDMIAAVLTEDWTVERLEAILRAILRCGAYELAHRPDVPPKVTIAEYVAVTDAFFGARETGLTNGILDQLARGLRPTEMGQRGGSAS</sequence>
<dbReference type="InterPro" id="IPR011605">
    <property type="entry name" value="NusB_fam"/>
</dbReference>
<dbReference type="PANTHER" id="PTHR11078:SF3">
    <property type="entry name" value="ANTITERMINATION NUSB DOMAIN-CONTAINING PROTEIN"/>
    <property type="match status" value="1"/>
</dbReference>
<evidence type="ECO:0000256" key="2">
    <source>
        <dbReference type="ARBA" id="ARBA00022814"/>
    </source>
</evidence>
<keyword evidence="4 6" id="KW-0805">Transcription regulation</keyword>
<evidence type="ECO:0000256" key="1">
    <source>
        <dbReference type="ARBA" id="ARBA00005952"/>
    </source>
</evidence>
<evidence type="ECO:0000313" key="8">
    <source>
        <dbReference type="EMBL" id="MDY0883225.1"/>
    </source>
</evidence>
<keyword evidence="5 6" id="KW-0804">Transcription</keyword>
<keyword evidence="3 6" id="KW-0694">RNA-binding</keyword>
<dbReference type="Pfam" id="PF01029">
    <property type="entry name" value="NusB"/>
    <property type="match status" value="1"/>
</dbReference>
<comment type="function">
    <text evidence="6">Involved in transcription antitermination. Required for transcription of ribosomal RNA (rRNA) genes. Binds specifically to the boxA antiterminator sequence of the ribosomal RNA (rrn) operons.</text>
</comment>
<accession>A0ABU5EA49</accession>
<evidence type="ECO:0000259" key="7">
    <source>
        <dbReference type="Pfam" id="PF01029"/>
    </source>
</evidence>
<dbReference type="Gene3D" id="1.10.940.10">
    <property type="entry name" value="NusB-like"/>
    <property type="match status" value="1"/>
</dbReference>
<comment type="similarity">
    <text evidence="1 6">Belongs to the NusB family.</text>
</comment>
<comment type="caution">
    <text evidence="8">The sequence shown here is derived from an EMBL/GenBank/DDBJ whole genome shotgun (WGS) entry which is preliminary data.</text>
</comment>
<dbReference type="InterPro" id="IPR035926">
    <property type="entry name" value="NusB-like_sf"/>
</dbReference>
<reference evidence="8 9" key="1">
    <citation type="journal article" date="2016" name="Antonie Van Leeuwenhoek">
        <title>Dongia soli sp. nov., isolated from soil from Dokdo, Korea.</title>
        <authorList>
            <person name="Kim D.U."/>
            <person name="Lee H."/>
            <person name="Kim H."/>
            <person name="Kim S.G."/>
            <person name="Ka J.O."/>
        </authorList>
    </citation>
    <scope>NUCLEOTIDE SEQUENCE [LARGE SCALE GENOMIC DNA]</scope>
    <source>
        <strain evidence="8 9">D78</strain>
    </source>
</reference>
<proteinExistence type="inferred from homology"/>
<dbReference type="InterPro" id="IPR006027">
    <property type="entry name" value="NusB_RsmB_TIM44"/>
</dbReference>
<evidence type="ECO:0000256" key="5">
    <source>
        <dbReference type="ARBA" id="ARBA00023163"/>
    </source>
</evidence>
<organism evidence="8 9">
    <name type="scientific">Dongia soli</name>
    <dbReference type="NCBI Taxonomy" id="600628"/>
    <lineage>
        <taxon>Bacteria</taxon>
        <taxon>Pseudomonadati</taxon>
        <taxon>Pseudomonadota</taxon>
        <taxon>Alphaproteobacteria</taxon>
        <taxon>Rhodospirillales</taxon>
        <taxon>Dongiaceae</taxon>
        <taxon>Dongia</taxon>
    </lineage>
</organism>
<dbReference type="EMBL" id="JAXCLW010000002">
    <property type="protein sequence ID" value="MDY0883225.1"/>
    <property type="molecule type" value="Genomic_DNA"/>
</dbReference>
<dbReference type="HAMAP" id="MF_00073">
    <property type="entry name" value="NusB"/>
    <property type="match status" value="1"/>
</dbReference>
<dbReference type="PANTHER" id="PTHR11078">
    <property type="entry name" value="N UTILIZATION SUBSTANCE PROTEIN B-RELATED"/>
    <property type="match status" value="1"/>
</dbReference>
<evidence type="ECO:0000313" key="9">
    <source>
        <dbReference type="Proteomes" id="UP001279642"/>
    </source>
</evidence>
<dbReference type="NCBIfam" id="TIGR01951">
    <property type="entry name" value="nusB"/>
    <property type="match status" value="1"/>
</dbReference>
<gene>
    <name evidence="6 8" type="primary">nusB</name>
    <name evidence="8" type="ORF">SMD27_10250</name>
</gene>
<evidence type="ECO:0000256" key="3">
    <source>
        <dbReference type="ARBA" id="ARBA00022884"/>
    </source>
</evidence>
<evidence type="ECO:0000256" key="4">
    <source>
        <dbReference type="ARBA" id="ARBA00023015"/>
    </source>
</evidence>
<dbReference type="SUPFAM" id="SSF48013">
    <property type="entry name" value="NusB-like"/>
    <property type="match status" value="1"/>
</dbReference>
<dbReference type="Proteomes" id="UP001279642">
    <property type="component" value="Unassembled WGS sequence"/>
</dbReference>
<protein>
    <recommendedName>
        <fullName evidence="6">Transcription antitermination protein NusB</fullName>
    </recommendedName>
    <alternativeName>
        <fullName evidence="6">Antitermination factor NusB</fullName>
    </alternativeName>
</protein>
<evidence type="ECO:0000256" key="6">
    <source>
        <dbReference type="HAMAP-Rule" id="MF_00073"/>
    </source>
</evidence>
<name>A0ABU5EA49_9PROT</name>
<keyword evidence="9" id="KW-1185">Reference proteome</keyword>